<evidence type="ECO:0000259" key="2">
    <source>
        <dbReference type="Pfam" id="PF13884"/>
    </source>
</evidence>
<keyword evidence="4" id="KW-1185">Reference proteome</keyword>
<accession>A0ABZ0PP83</accession>
<dbReference type="Pfam" id="PF13884">
    <property type="entry name" value="Peptidase_S74"/>
    <property type="match status" value="1"/>
</dbReference>
<protein>
    <submittedName>
        <fullName evidence="3">Tail fiber domain-containing protein</fullName>
    </submittedName>
</protein>
<organism evidence="3 4">
    <name type="scientific">Sediminicoccus rosea</name>
    <dbReference type="NCBI Taxonomy" id="1225128"/>
    <lineage>
        <taxon>Bacteria</taxon>
        <taxon>Pseudomonadati</taxon>
        <taxon>Pseudomonadota</taxon>
        <taxon>Alphaproteobacteria</taxon>
        <taxon>Acetobacterales</taxon>
        <taxon>Roseomonadaceae</taxon>
        <taxon>Sediminicoccus</taxon>
    </lineage>
</organism>
<evidence type="ECO:0000256" key="1">
    <source>
        <dbReference type="SAM" id="MobiDB-lite"/>
    </source>
</evidence>
<evidence type="ECO:0000313" key="4">
    <source>
        <dbReference type="Proteomes" id="UP001305521"/>
    </source>
</evidence>
<evidence type="ECO:0000313" key="3">
    <source>
        <dbReference type="EMBL" id="WPB86920.1"/>
    </source>
</evidence>
<gene>
    <name evidence="3" type="ORF">R9Z33_08580</name>
</gene>
<dbReference type="InterPro" id="IPR030392">
    <property type="entry name" value="S74_ICA"/>
</dbReference>
<feature type="region of interest" description="Disordered" evidence="1">
    <location>
        <begin position="361"/>
        <end position="381"/>
    </location>
</feature>
<proteinExistence type="predicted"/>
<dbReference type="EMBL" id="CP137852">
    <property type="protein sequence ID" value="WPB86920.1"/>
    <property type="molecule type" value="Genomic_DNA"/>
</dbReference>
<name>A0ABZ0PP83_9PROT</name>
<feature type="domain" description="Peptidase S74" evidence="2">
    <location>
        <begin position="280"/>
        <end position="327"/>
    </location>
</feature>
<dbReference type="RefSeq" id="WP_318650877.1">
    <property type="nucleotide sequence ID" value="NZ_CP137852.1"/>
</dbReference>
<dbReference type="Proteomes" id="UP001305521">
    <property type="component" value="Chromosome"/>
</dbReference>
<sequence length="381" mass="40025">MGKKTTVQAPAPDPNIGLSAAAAADLGRDWFNESRNQFGVANVRQDRADALTNEVVQDQLAASRTAQQWAAEDRARYRSVFQPAQDRFIEKANGWDSPERQAEAAREARADVMSAAEAQRGTTQRQAAAMGISPTSGRYAGVERAGEAATAIAAAGAENTARSRVRREAVALQADAVNMGNGLAVNPGQSLGLGVQAGSAAVGNTTTNNAAARGNLGILESGYRTAMGGLQSQAGILGQQYGQTISAWNAGQQRAGQETAGLYGAIGSAVGIGAGMFMRSSKDAKKDKRPARGALEAVMNMPVEEWTYKEGVGDGERHIGPYAEDFKRETGMGDGKTINVIDAIGINMRATQELAEEVREMRGALSSKPKPKGRGVMREAA</sequence>
<reference evidence="3 4" key="1">
    <citation type="submission" date="2023-11" db="EMBL/GenBank/DDBJ databases">
        <title>Arctic aerobic anoxygenic photoheterotroph Sediminicoccus rosea KRV36 adapts its photosynthesis to long days of polar summer.</title>
        <authorList>
            <person name="Tomasch J."/>
            <person name="Kopejtka K."/>
            <person name="Bily T."/>
            <person name="Gardiner A.T."/>
            <person name="Gardian Z."/>
            <person name="Shivaramu S."/>
            <person name="Koblizek M."/>
            <person name="Engelhardt F."/>
            <person name="Kaftan D."/>
        </authorList>
    </citation>
    <scope>NUCLEOTIDE SEQUENCE [LARGE SCALE GENOMIC DNA]</scope>
    <source>
        <strain evidence="3 4">R-30</strain>
    </source>
</reference>